<dbReference type="PANTHER" id="PTHR14145">
    <property type="entry name" value="26S PROTESOME SUBUNIT 6"/>
    <property type="match status" value="1"/>
</dbReference>
<dbReference type="GO" id="GO:0043161">
    <property type="term" value="P:proteasome-mediated ubiquitin-dependent protein catabolic process"/>
    <property type="evidence" value="ECO:0007669"/>
    <property type="project" value="TreeGrafter"/>
</dbReference>
<dbReference type="InterPro" id="IPR045135">
    <property type="entry name" value="Rpn7_N"/>
</dbReference>
<dbReference type="PROSITE" id="PS50250">
    <property type="entry name" value="PCI"/>
    <property type="match status" value="1"/>
</dbReference>
<dbReference type="Gene3D" id="1.25.40.570">
    <property type="match status" value="1"/>
</dbReference>
<sequence>MAAENKDAEVEMKDAEEAAKKAEEEEEVEEDEEDEQVPNMALAAKLFLLDAEVPSYAEPVDTAAVKAEVLAAIEEKRMAPLYKRCCERYGWEKDAALESAMEADNAAEVAAADEDKANAETNAGDMEVLDALFRKAKHYARVGDIDAALEAYTAIVEQPKISTGKKIDATMAKIRVALFAQRKEAVAELLEAAYKLVEEGGDWDRRNRLKCYDALHLLTVRDFAGAAALLLECVQTFTAVELCTYEEFIFYTVVTNTLHLPRPQYKKDIIDGPEVLAVIKDLPPLQDLSASLHACDSRTFFNAIVALNDKVCRDRYMAQHAKFLVRELRVKAYVQFLEAYKSVRLDSMAQVFGVSIEFLDTDLAKFIACGRVSARIDRVSGVVETRRPDPKNADYHEVIKKGDQLLNRMQAFARVVA</sequence>
<evidence type="ECO:0000256" key="1">
    <source>
        <dbReference type="ARBA" id="ARBA00022942"/>
    </source>
</evidence>
<feature type="domain" description="PCI" evidence="3">
    <location>
        <begin position="222"/>
        <end position="390"/>
    </location>
</feature>
<organism evidence="4">
    <name type="scientific">Phaeomonas parva</name>
    <dbReference type="NCBI Taxonomy" id="124430"/>
    <lineage>
        <taxon>Eukaryota</taxon>
        <taxon>Sar</taxon>
        <taxon>Stramenopiles</taxon>
        <taxon>Ochrophyta</taxon>
        <taxon>Pinguiophyceae</taxon>
        <taxon>Pinguiochrysidales</taxon>
        <taxon>Pinguiochrysidaceae</taxon>
        <taxon>Phaeomonas</taxon>
    </lineage>
</organism>
<evidence type="ECO:0000259" key="3">
    <source>
        <dbReference type="PROSITE" id="PS50250"/>
    </source>
</evidence>
<evidence type="ECO:0000256" key="2">
    <source>
        <dbReference type="SAM" id="MobiDB-lite"/>
    </source>
</evidence>
<name>A0A7S1U4R5_9STRA</name>
<proteinExistence type="predicted"/>
<dbReference type="GO" id="GO:0000502">
    <property type="term" value="C:proteasome complex"/>
    <property type="evidence" value="ECO:0007669"/>
    <property type="project" value="UniProtKB-KW"/>
</dbReference>
<dbReference type="SUPFAM" id="SSF46785">
    <property type="entry name" value="Winged helix' DNA-binding domain"/>
    <property type="match status" value="1"/>
</dbReference>
<dbReference type="InterPro" id="IPR000717">
    <property type="entry name" value="PCI_dom"/>
</dbReference>
<dbReference type="FunFam" id="1.25.40.570:FF:000005">
    <property type="entry name" value="26S proteasome regulatory subunit N7"/>
    <property type="match status" value="1"/>
</dbReference>
<gene>
    <name evidence="4" type="ORF">PPAR1163_LOCUS14976</name>
</gene>
<evidence type="ECO:0000313" key="4">
    <source>
        <dbReference type="EMBL" id="CAD9256605.1"/>
    </source>
</evidence>
<feature type="region of interest" description="Disordered" evidence="2">
    <location>
        <begin position="1"/>
        <end position="37"/>
    </location>
</feature>
<dbReference type="SMART" id="SM00088">
    <property type="entry name" value="PINT"/>
    <property type="match status" value="1"/>
</dbReference>
<feature type="compositionally biased region" description="Acidic residues" evidence="2">
    <location>
        <begin position="24"/>
        <end position="36"/>
    </location>
</feature>
<dbReference type="InterPro" id="IPR019585">
    <property type="entry name" value="Rpn7/CSN1"/>
</dbReference>
<dbReference type="Pfam" id="PF10602">
    <property type="entry name" value="RPN7"/>
    <property type="match status" value="1"/>
</dbReference>
<dbReference type="Pfam" id="PF21154">
    <property type="entry name" value="RPN7_PSMD6_C"/>
    <property type="match status" value="1"/>
</dbReference>
<keyword evidence="1" id="KW-0647">Proteasome</keyword>
<accession>A0A7S1U4R5</accession>
<dbReference type="EMBL" id="HBGJ01023396">
    <property type="protein sequence ID" value="CAD9256605.1"/>
    <property type="molecule type" value="Transcribed_RNA"/>
</dbReference>
<reference evidence="4" key="1">
    <citation type="submission" date="2021-01" db="EMBL/GenBank/DDBJ databases">
        <authorList>
            <person name="Corre E."/>
            <person name="Pelletier E."/>
            <person name="Niang G."/>
            <person name="Scheremetjew M."/>
            <person name="Finn R."/>
            <person name="Kale V."/>
            <person name="Holt S."/>
            <person name="Cochrane G."/>
            <person name="Meng A."/>
            <person name="Brown T."/>
            <person name="Cohen L."/>
        </authorList>
    </citation>
    <scope>NUCLEOTIDE SEQUENCE</scope>
    <source>
        <strain evidence="4">CCMP2877</strain>
    </source>
</reference>
<dbReference type="PANTHER" id="PTHR14145:SF1">
    <property type="entry name" value="26S PROTEASOME NON-ATPASE REGULATORY SUBUNIT 6"/>
    <property type="match status" value="1"/>
</dbReference>
<feature type="compositionally biased region" description="Basic and acidic residues" evidence="2">
    <location>
        <begin position="1"/>
        <end position="23"/>
    </location>
</feature>
<protein>
    <recommendedName>
        <fullName evidence="3">PCI domain-containing protein</fullName>
    </recommendedName>
</protein>
<dbReference type="InterPro" id="IPR049549">
    <property type="entry name" value="RPN7_PSMD6_C"/>
</dbReference>
<dbReference type="Pfam" id="PF01399">
    <property type="entry name" value="PCI"/>
    <property type="match status" value="1"/>
</dbReference>
<dbReference type="AlphaFoldDB" id="A0A7S1U4R5"/>
<dbReference type="InterPro" id="IPR036390">
    <property type="entry name" value="WH_DNA-bd_sf"/>
</dbReference>